<sequence>MTENVPRELKALLRENFLATSHPRKSSTKSIRSKMHLDRIYPTGGNEIFIEFSNGPDKHRGNSIIICLSEKFISSETAIIDFHKNKNIT</sequence>
<dbReference type="RefSeq" id="WP_012228272.1">
    <property type="nucleotide sequence ID" value="NC_010125.1"/>
</dbReference>
<proteinExistence type="predicted"/>
<dbReference type="OrthoDB" id="9921349at2"/>
<organism evidence="1 2">
    <name type="scientific">Gluconacetobacter diazotrophicus (strain ATCC 49037 / DSM 5601 / CCUG 37298 / CIP 103539 / LMG 7603 / PAl5)</name>
    <dbReference type="NCBI Taxonomy" id="272568"/>
    <lineage>
        <taxon>Bacteria</taxon>
        <taxon>Pseudomonadati</taxon>
        <taxon>Pseudomonadota</taxon>
        <taxon>Alphaproteobacteria</taxon>
        <taxon>Acetobacterales</taxon>
        <taxon>Acetobacteraceae</taxon>
        <taxon>Gluconacetobacter</taxon>
    </lineage>
</organism>
<dbReference type="AlphaFoldDB" id="A9H6Q2"/>
<gene>
    <name evidence="1" type="ordered locus">GDI3588</name>
</gene>
<dbReference type="Proteomes" id="UP000001176">
    <property type="component" value="Chromosome"/>
</dbReference>
<dbReference type="KEGG" id="gdi:GDI3588"/>
<accession>A9H6Q2</accession>
<name>A9H6Q2_GLUDA</name>
<reference evidence="1 2" key="1">
    <citation type="journal article" date="2009" name="BMC Genomics">
        <title>Complete genome sequence of the sugarcane nitrogen-fixing endophyte Gluconacetobacter diazotrophicus Pal5.</title>
        <authorList>
            <person name="Bertalan M."/>
            <person name="Albano R."/>
            <person name="Padua V."/>
            <person name="Rouws L."/>
            <person name="Rojas C."/>
            <person name="Hemerly A."/>
            <person name="Teixeira K."/>
            <person name="Schwab S."/>
            <person name="Araujo J."/>
            <person name="Oliveira A."/>
            <person name="Franca L."/>
            <person name="Magalhaes V."/>
            <person name="Alqueres S."/>
            <person name="Cardoso A."/>
            <person name="Almeida W."/>
            <person name="Loureiro M.M."/>
            <person name="Nogueira E."/>
            <person name="Cidade D."/>
            <person name="Oliveira D."/>
            <person name="Simao T."/>
            <person name="Macedo J."/>
            <person name="Valadao A."/>
            <person name="Dreschsel M."/>
            <person name="Freitas F."/>
            <person name="Vidal M."/>
            <person name="Guedes H."/>
            <person name="Rodrigues E."/>
            <person name="Meneses C."/>
            <person name="Brioso P."/>
            <person name="Pozzer L."/>
            <person name="Figueiredo D."/>
            <person name="Montano H."/>
            <person name="Junior J."/>
            <person name="Filho G."/>
            <person name="Flores V."/>
            <person name="Ferreira B."/>
            <person name="Branco A."/>
            <person name="Gonzalez P."/>
            <person name="Guillobel H."/>
            <person name="Lemos M."/>
            <person name="Seibel L."/>
            <person name="Macedo J."/>
            <person name="Alves-Ferreira M."/>
            <person name="Sachetto-Martins G."/>
            <person name="Coelho A."/>
            <person name="Santos E."/>
            <person name="Amaral G."/>
            <person name="Neves A."/>
            <person name="Pacheco A.B."/>
            <person name="Carvalho D."/>
            <person name="Lery L."/>
            <person name="Bisch P."/>
            <person name="Rossle S.C."/>
            <person name="Urmenyi T."/>
            <person name="Kruger W.V."/>
            <person name="Martins O."/>
            <person name="Baldani J.I."/>
            <person name="Ferreira P.C."/>
        </authorList>
    </citation>
    <scope>NUCLEOTIDE SEQUENCE [LARGE SCALE GENOMIC DNA]</scope>
    <source>
        <strain evidence="2">ATCC 49037 / DSM 5601 / CCUG 37298 / CIP 103539 / LMG 7603 / PAl5</strain>
    </source>
</reference>
<keyword evidence="2" id="KW-1185">Reference proteome</keyword>
<evidence type="ECO:0000313" key="1">
    <source>
        <dbReference type="EMBL" id="CAP57531.1"/>
    </source>
</evidence>
<protein>
    <submittedName>
        <fullName evidence="1">Uncharacterized protein</fullName>
    </submittedName>
</protein>
<dbReference type="EMBL" id="AM889285">
    <property type="protein sequence ID" value="CAP57531.1"/>
    <property type="molecule type" value="Genomic_DNA"/>
</dbReference>
<evidence type="ECO:0000313" key="2">
    <source>
        <dbReference type="Proteomes" id="UP000001176"/>
    </source>
</evidence>